<evidence type="ECO:0000313" key="2">
    <source>
        <dbReference type="EMBL" id="RUO26529.1"/>
    </source>
</evidence>
<organism evidence="2 3">
    <name type="scientific">Aliidiomarina minuta</name>
    <dbReference type="NCBI Taxonomy" id="880057"/>
    <lineage>
        <taxon>Bacteria</taxon>
        <taxon>Pseudomonadati</taxon>
        <taxon>Pseudomonadota</taxon>
        <taxon>Gammaproteobacteria</taxon>
        <taxon>Alteromonadales</taxon>
        <taxon>Idiomarinaceae</taxon>
        <taxon>Aliidiomarina</taxon>
    </lineage>
</organism>
<dbReference type="EMBL" id="PIPL01000001">
    <property type="protein sequence ID" value="RUO26529.1"/>
    <property type="molecule type" value="Genomic_DNA"/>
</dbReference>
<gene>
    <name evidence="2" type="ORF">CWE09_07425</name>
</gene>
<proteinExistence type="predicted"/>
<feature type="transmembrane region" description="Helical" evidence="1">
    <location>
        <begin position="53"/>
        <end position="77"/>
    </location>
</feature>
<dbReference type="AlphaFoldDB" id="A0A432W8X3"/>
<dbReference type="InterPro" id="IPR013879">
    <property type="entry name" value="DUF1761"/>
</dbReference>
<evidence type="ECO:0000256" key="1">
    <source>
        <dbReference type="SAM" id="Phobius"/>
    </source>
</evidence>
<name>A0A432W8X3_9GAMM</name>
<dbReference type="Pfam" id="PF08570">
    <property type="entry name" value="DUF1761"/>
    <property type="match status" value="1"/>
</dbReference>
<reference evidence="2 3" key="1">
    <citation type="journal article" date="2011" name="Front. Microbiol.">
        <title>Genomic signatures of strain selection and enhancement in Bacillus atrophaeus var. globigii, a historical biowarfare simulant.</title>
        <authorList>
            <person name="Gibbons H.S."/>
            <person name="Broomall S.M."/>
            <person name="McNew L.A."/>
            <person name="Daligault H."/>
            <person name="Chapman C."/>
            <person name="Bruce D."/>
            <person name="Karavis M."/>
            <person name="Krepps M."/>
            <person name="McGregor P.A."/>
            <person name="Hong C."/>
            <person name="Park K.H."/>
            <person name="Akmal A."/>
            <person name="Feldman A."/>
            <person name="Lin J.S."/>
            <person name="Chang W.E."/>
            <person name="Higgs B.W."/>
            <person name="Demirev P."/>
            <person name="Lindquist J."/>
            <person name="Liem A."/>
            <person name="Fochler E."/>
            <person name="Read T.D."/>
            <person name="Tapia R."/>
            <person name="Johnson S."/>
            <person name="Bishop-Lilly K.A."/>
            <person name="Detter C."/>
            <person name="Han C."/>
            <person name="Sozhamannan S."/>
            <person name="Rosenzweig C.N."/>
            <person name="Skowronski E.W."/>
        </authorList>
    </citation>
    <scope>NUCLEOTIDE SEQUENCE [LARGE SCALE GENOMIC DNA]</scope>
    <source>
        <strain evidence="2 3">MLST1</strain>
    </source>
</reference>
<keyword evidence="1" id="KW-1133">Transmembrane helix</keyword>
<keyword evidence="1" id="KW-0472">Membrane</keyword>
<feature type="transmembrane region" description="Helical" evidence="1">
    <location>
        <begin position="121"/>
        <end position="143"/>
    </location>
</feature>
<keyword evidence="1" id="KW-0812">Transmembrane</keyword>
<protein>
    <recommendedName>
        <fullName evidence="4">DUF1761 domain-containing protein</fullName>
    </recommendedName>
</protein>
<feature type="transmembrane region" description="Helical" evidence="1">
    <location>
        <begin position="89"/>
        <end position="109"/>
    </location>
</feature>
<dbReference type="OrthoDB" id="333057at2"/>
<sequence>MTLDMIECSWLNIVAIIAGGLAYFMLGGLWYMKLFSKRWLDAVGRTAEDFKDGGAGATMLLTLVGCLVTTAVLALVYGWAGGETVLDGLVIGCILGAGVAAMEAMKGAVYNVDERVKPWALYAINGAYAVCGLMLAGLVYALIV</sequence>
<keyword evidence="3" id="KW-1185">Reference proteome</keyword>
<accession>A0A432W8X3</accession>
<comment type="caution">
    <text evidence="2">The sequence shown here is derived from an EMBL/GenBank/DDBJ whole genome shotgun (WGS) entry which is preliminary data.</text>
</comment>
<dbReference type="RefSeq" id="WP_126803341.1">
    <property type="nucleotide sequence ID" value="NZ_PIPL01000001.1"/>
</dbReference>
<evidence type="ECO:0008006" key="4">
    <source>
        <dbReference type="Google" id="ProtNLM"/>
    </source>
</evidence>
<feature type="transmembrane region" description="Helical" evidence="1">
    <location>
        <begin position="12"/>
        <end position="32"/>
    </location>
</feature>
<dbReference type="Proteomes" id="UP000288293">
    <property type="component" value="Unassembled WGS sequence"/>
</dbReference>
<evidence type="ECO:0000313" key="3">
    <source>
        <dbReference type="Proteomes" id="UP000288293"/>
    </source>
</evidence>